<dbReference type="InterPro" id="IPR051685">
    <property type="entry name" value="Ycf3/AcsC/BcsC/TPR_MFPF"/>
</dbReference>
<keyword evidence="2 3" id="KW-0802">TPR repeat</keyword>
<dbReference type="Pfam" id="PF14559">
    <property type="entry name" value="TPR_19"/>
    <property type="match status" value="1"/>
</dbReference>
<dbReference type="Proteomes" id="UP000178602">
    <property type="component" value="Unassembled WGS sequence"/>
</dbReference>
<evidence type="ECO:0000313" key="5">
    <source>
        <dbReference type="Proteomes" id="UP000178602"/>
    </source>
</evidence>
<keyword evidence="1" id="KW-0677">Repeat</keyword>
<dbReference type="PROSITE" id="PS50005">
    <property type="entry name" value="TPR"/>
    <property type="match status" value="4"/>
</dbReference>
<accession>A0A1F4T554</accession>
<gene>
    <name evidence="4" type="ORF">A3K49_02665</name>
</gene>
<dbReference type="Pfam" id="PF13181">
    <property type="entry name" value="TPR_8"/>
    <property type="match status" value="2"/>
</dbReference>
<dbReference type="InterPro" id="IPR011990">
    <property type="entry name" value="TPR-like_helical_dom_sf"/>
</dbReference>
<dbReference type="SMART" id="SM00028">
    <property type="entry name" value="TPR"/>
    <property type="match status" value="4"/>
</dbReference>
<comment type="caution">
    <text evidence="4">The sequence shown here is derived from an EMBL/GenBank/DDBJ whole genome shotgun (WGS) entry which is preliminary data.</text>
</comment>
<feature type="repeat" description="TPR" evidence="3">
    <location>
        <begin position="247"/>
        <end position="280"/>
    </location>
</feature>
<feature type="repeat" description="TPR" evidence="3">
    <location>
        <begin position="291"/>
        <end position="324"/>
    </location>
</feature>
<evidence type="ECO:0000256" key="2">
    <source>
        <dbReference type="ARBA" id="ARBA00022803"/>
    </source>
</evidence>
<dbReference type="InterPro" id="IPR019734">
    <property type="entry name" value="TPR_rpt"/>
</dbReference>
<feature type="repeat" description="TPR" evidence="3">
    <location>
        <begin position="325"/>
        <end position="358"/>
    </location>
</feature>
<dbReference type="PANTHER" id="PTHR44943">
    <property type="entry name" value="CELLULOSE SYNTHASE OPERON PROTEIN C"/>
    <property type="match status" value="1"/>
</dbReference>
<dbReference type="EMBL" id="MEUG01000001">
    <property type="protein sequence ID" value="OGC27892.1"/>
    <property type="molecule type" value="Genomic_DNA"/>
</dbReference>
<reference evidence="4 5" key="1">
    <citation type="journal article" date="2016" name="Nat. Commun.">
        <title>Thousands of microbial genomes shed light on interconnected biogeochemical processes in an aquifer system.</title>
        <authorList>
            <person name="Anantharaman K."/>
            <person name="Brown C.T."/>
            <person name="Hug L.A."/>
            <person name="Sharon I."/>
            <person name="Castelle C.J."/>
            <person name="Probst A.J."/>
            <person name="Thomas B.C."/>
            <person name="Singh A."/>
            <person name="Wilkins M.J."/>
            <person name="Karaoz U."/>
            <person name="Brodie E.L."/>
            <person name="Williams K.H."/>
            <person name="Hubbard S.S."/>
            <person name="Banfield J.F."/>
        </authorList>
    </citation>
    <scope>NUCLEOTIDE SEQUENCE [LARGE SCALE GENOMIC DNA]</scope>
</reference>
<feature type="repeat" description="TPR" evidence="3">
    <location>
        <begin position="213"/>
        <end position="246"/>
    </location>
</feature>
<protein>
    <submittedName>
        <fullName evidence="4">Uncharacterized protein</fullName>
    </submittedName>
</protein>
<dbReference type="Gene3D" id="1.25.40.10">
    <property type="entry name" value="Tetratricopeptide repeat domain"/>
    <property type="match status" value="2"/>
</dbReference>
<evidence type="ECO:0000313" key="4">
    <source>
        <dbReference type="EMBL" id="OGC27892.1"/>
    </source>
</evidence>
<dbReference type="PANTHER" id="PTHR44943:SF8">
    <property type="entry name" value="TPR REPEAT-CONTAINING PROTEIN MJ0263"/>
    <property type="match status" value="1"/>
</dbReference>
<name>A0A1F4T554_UNCSA</name>
<dbReference type="SUPFAM" id="SSF48452">
    <property type="entry name" value="TPR-like"/>
    <property type="match status" value="1"/>
</dbReference>
<sequence>MKKGWLALLFLVLAVGSVFSLDISGDRENISLKAGPTEPGEGLSLVWVEAIVYPKTVKDEKIISLGVRTASRVKEIQATFDFSANPINLSTNDNMSWSTTYSLPDTATVGVHVVRYKIIGKSGGVIQRTVEFFVEKQSWVPRAVSSINKGEKAKTSGWPLTVTSTCTALSGQATRQLTTGSILIGISKVPWYKVIFDDGKEGWVSAAYVKEPTEDYFYMGFRAYQAKKYSAAVKYYRDAVTINPQLIKGYLWLAKSYSADGDLVSAAEAIKQALQLNPRDINSRVVANALAKRFLSQANLRYRAKRYHEAVASYREALALDPNSTKAWVDLGESLLKLGLNSEARDAWREGLRFDPQNSQLLAALKIKGVDPNSLAVGPVPSMVADDSLRIVKDEKTSKGTRIEAAIKSVISLTKSVGTPIAEKGWKIKRQGEKFLVSYLCEQSGGGLESFDWMVDIDTKRVAPHNDNARLLMSRW</sequence>
<dbReference type="AlphaFoldDB" id="A0A1F4T554"/>
<organism evidence="4 5">
    <name type="scientific">candidate division WOR-1 bacterium RIFOXYC12_FULL_54_18</name>
    <dbReference type="NCBI Taxonomy" id="1802584"/>
    <lineage>
        <taxon>Bacteria</taxon>
        <taxon>Bacillati</taxon>
        <taxon>Saganbacteria</taxon>
    </lineage>
</organism>
<proteinExistence type="predicted"/>
<dbReference type="Gene3D" id="2.30.30.40">
    <property type="entry name" value="SH3 Domains"/>
    <property type="match status" value="1"/>
</dbReference>
<evidence type="ECO:0000256" key="3">
    <source>
        <dbReference type="PROSITE-ProRule" id="PRU00339"/>
    </source>
</evidence>
<evidence type="ECO:0000256" key="1">
    <source>
        <dbReference type="ARBA" id="ARBA00022737"/>
    </source>
</evidence>